<dbReference type="Pfam" id="PF18911">
    <property type="entry name" value="PKD_4"/>
    <property type="match status" value="1"/>
</dbReference>
<dbReference type="InterPro" id="IPR013783">
    <property type="entry name" value="Ig-like_fold"/>
</dbReference>
<dbReference type="SUPFAM" id="SSF49899">
    <property type="entry name" value="Concanavalin A-like lectins/glucanases"/>
    <property type="match status" value="1"/>
</dbReference>
<dbReference type="GO" id="GO:0004553">
    <property type="term" value="F:hydrolase activity, hydrolyzing O-glycosyl compounds"/>
    <property type="evidence" value="ECO:0007669"/>
    <property type="project" value="UniProtKB-ARBA"/>
</dbReference>
<dbReference type="PROSITE" id="PS50060">
    <property type="entry name" value="MAM_2"/>
    <property type="match status" value="1"/>
</dbReference>
<dbReference type="InterPro" id="IPR051560">
    <property type="entry name" value="MAM_domain-containing"/>
</dbReference>
<keyword evidence="1" id="KW-0732">Signal</keyword>
<dbReference type="PANTHER" id="PTHR23282:SF142">
    <property type="entry name" value="MAM DOMAIN-CONTAINING PROTEIN"/>
    <property type="match status" value="1"/>
</dbReference>
<dbReference type="Pfam" id="PF00629">
    <property type="entry name" value="MAM"/>
    <property type="match status" value="1"/>
</dbReference>
<organism evidence="4 5">
    <name type="scientific">Flavobacterium profundi</name>
    <dbReference type="NCBI Taxonomy" id="1774945"/>
    <lineage>
        <taxon>Bacteria</taxon>
        <taxon>Pseudomonadati</taxon>
        <taxon>Bacteroidota</taxon>
        <taxon>Flavobacteriia</taxon>
        <taxon>Flavobacteriales</taxon>
        <taxon>Flavobacteriaceae</taxon>
        <taxon>Flavobacterium</taxon>
    </lineage>
</organism>
<sequence>MKKIVLLTFVLSSYFTFSQNNWQELMHNKEANFFVIQNDFNVYYNQHMVDSKKIPKGKGIKQFKRWEYYWQQRVDVNGNFPKDGSVLEEIQKYRINKGVTTNRATTPSGNWQIVGPVASPNNGTGQLNGSGRLNCIAFHPTDANVIYVGAPSGGFWKSTDNGATWTEFSSGLTRLGVSSIAINPTNPNIIYIGTGDRDSGDAPGYGVWKSLDGGVTWNPQNLGMGNRTVYELLINPSDPNNLIATTNGSRIYRSTDGGANWTFTSTSSAMKDITFKPGDPNIIYASGTSFDVSLDNGLSFTQITSGVPTGTQRMALAVSEDQPNWVYLLAGGGSGLVGIYRSTDSGTNFITTTTTPNILGYQTNGSDTSSQAWYDLVIVADPTDANTIYTGGVNLWKSTDGGSTMNCVSYWVGPSGSIDGVHADQHALEFSPHTNNLYNGNDGGIYYTTDGGANWNDISSGLGIAQIYKIGVAQTIENTVINGYQDNGTSVNRGGIFTTEIGGDGMECIIDPTDANYMYGALYYGDLRRSTNGGVSFSTISGSISETGAWVTPYKLDPNESNRMFAGYDNVWRNDAVKTGTTWTQISSFGGASNITDLAIAPSNSNIMYVARSASDRFYSTTNALAATPTWTDLTGNLPVASTPKDIEIDPIDANHLFIALGNDIYESTNAGLNWTNISGTLPNISLNTIVIDSGSSIAAMYVGMDVGVYYKDNTLSDWVSYSSGLANLEVTELEIYTNATECKSKLYAATYGQGLWVSDLKDPGTIAPTACFTATTTKGCTGTNFVFEDKSDFSPTSWSWTITPSTFIYSNGTSASSQNPEVIFTNAGLYTIELTATNSNGSNTNTKTSYIEIEAGVVATNFNDDFESEALCSIASDCGTTVCSLTGFWNNLTNGTEDNIDWRVDEGGTPSASTGPTVDFNPGTATGNYLYLESSGSCNNQVAILESQCMSIDQGYDFIFGYHMYGANTGSLHVDLFSDGLWQEDVIPSFSGDLGNIWNTATVNLNSYIGKTIKIRIRGIIGNGFTSDIAIDDIQLVPKCGTTTTWNGTAWSNGTPTETNVVVLNGDYNTSVNSSFSCCTLEINTGFVLDIEDSNYVKVVNEIVNNGTLNVKNNGSLIQVNDLDANVGTISYERIASIRLLDYVFWSSPIKDFNVDAISPLTPSDKIFKWEPLVLNPNGAQGFWVNTSSEIMPSGVGYIVRGPSDFSASAQDFTAVFTNGTPNNGAIKVPVSRGGYTGLDYTGTNGTTITRFDDNWNLIGNPYPSSINALDFLNLNSTKIEGAVRIWTHGTLPSAGNSDPYYGDYVSNYSATDFIVHNGTGTVSGPSGFNGFIAGGQSFMVLMNDGPTLSDEIDFNNSLRSESYFNDQFYRNNTENEKNRIWLDLSNSDNQSDRTLIGFVTGATNEKDRLYDAFTKVEQNQQRIYTFLGNDKMIIQGYALPFSEEITIPIGVRIPTDGNYKIGIAAVDGLFTNAPVFIVDLLLNTVTDIKNQPYFFHAEANEINNRFVLQFTNTLLSNTDFIADFNEVVVENNPLRVTSSREIINEIEVYDVLGRKLFEKKNINSQQVEVSSLLQSNNLILIKVKLNSNKTVVKKTLF</sequence>
<dbReference type="SMART" id="SM00137">
    <property type="entry name" value="MAM"/>
    <property type="match status" value="1"/>
</dbReference>
<dbReference type="PANTHER" id="PTHR23282">
    <property type="entry name" value="APICAL ENDOSOMAL GLYCOPROTEIN PRECURSOR"/>
    <property type="match status" value="1"/>
</dbReference>
<dbReference type="InterPro" id="IPR000601">
    <property type="entry name" value="PKD_dom"/>
</dbReference>
<dbReference type="EMBL" id="WQLW01000010">
    <property type="protein sequence ID" value="MVO10189.1"/>
    <property type="molecule type" value="Genomic_DNA"/>
</dbReference>
<dbReference type="OrthoDB" id="9757947at2"/>
<gene>
    <name evidence="4" type="ORF">GOQ30_13535</name>
</gene>
<evidence type="ECO:0000313" key="4">
    <source>
        <dbReference type="EMBL" id="MVO10189.1"/>
    </source>
</evidence>
<evidence type="ECO:0000259" key="2">
    <source>
        <dbReference type="PROSITE" id="PS50060"/>
    </source>
</evidence>
<feature type="domain" description="MAM" evidence="2">
    <location>
        <begin position="863"/>
        <end position="1043"/>
    </location>
</feature>
<dbReference type="InterPro" id="IPR013320">
    <property type="entry name" value="ConA-like_dom_sf"/>
</dbReference>
<dbReference type="Gene3D" id="2.60.120.200">
    <property type="match status" value="1"/>
</dbReference>
<dbReference type="InterPro" id="IPR022409">
    <property type="entry name" value="PKD/Chitinase_dom"/>
</dbReference>
<keyword evidence="5" id="KW-1185">Reference proteome</keyword>
<accession>A0A6I4ITI3</accession>
<dbReference type="GO" id="GO:0016020">
    <property type="term" value="C:membrane"/>
    <property type="evidence" value="ECO:0007669"/>
    <property type="project" value="InterPro"/>
</dbReference>
<dbReference type="SMART" id="SM00089">
    <property type="entry name" value="PKD"/>
    <property type="match status" value="1"/>
</dbReference>
<dbReference type="CDD" id="cd15482">
    <property type="entry name" value="Sialidase_non-viral"/>
    <property type="match status" value="1"/>
</dbReference>
<reference evidence="5" key="1">
    <citation type="submission" date="2019-05" db="EMBL/GenBank/DDBJ databases">
        <title>Flavobacterium profundi sp. nov., isolated from a deep-sea seamount.</title>
        <authorList>
            <person name="Zhang D.-C."/>
        </authorList>
    </citation>
    <scope>NUCLEOTIDE SEQUENCE [LARGE SCALE GENOMIC DNA]</scope>
    <source>
        <strain evidence="5">TP390</strain>
    </source>
</reference>
<dbReference type="CDD" id="cd00146">
    <property type="entry name" value="PKD"/>
    <property type="match status" value="1"/>
</dbReference>
<dbReference type="Gene3D" id="2.60.40.10">
    <property type="entry name" value="Immunoglobulins"/>
    <property type="match status" value="1"/>
</dbReference>
<feature type="signal peptide" evidence="1">
    <location>
        <begin position="1"/>
        <end position="18"/>
    </location>
</feature>
<protein>
    <submittedName>
        <fullName evidence="4">T9SS sorting signal type C domain-containing protein</fullName>
    </submittedName>
</protein>
<feature type="domain" description="PKD" evidence="3">
    <location>
        <begin position="769"/>
        <end position="859"/>
    </location>
</feature>
<dbReference type="InterPro" id="IPR015943">
    <property type="entry name" value="WD40/YVTN_repeat-like_dom_sf"/>
</dbReference>
<dbReference type="RefSeq" id="WP_140998616.1">
    <property type="nucleotide sequence ID" value="NZ_VDCZ01000010.1"/>
</dbReference>
<comment type="caution">
    <text evidence="4">The sequence shown here is derived from an EMBL/GenBank/DDBJ whole genome shotgun (WGS) entry which is preliminary data.</text>
</comment>
<evidence type="ECO:0000256" key="1">
    <source>
        <dbReference type="SAM" id="SignalP"/>
    </source>
</evidence>
<dbReference type="Proteomes" id="UP000431264">
    <property type="component" value="Unassembled WGS sequence"/>
</dbReference>
<evidence type="ECO:0000313" key="5">
    <source>
        <dbReference type="Proteomes" id="UP000431264"/>
    </source>
</evidence>
<dbReference type="InterPro" id="IPR035986">
    <property type="entry name" value="PKD_dom_sf"/>
</dbReference>
<dbReference type="NCBIfam" id="NF033708">
    <property type="entry name" value="T9SS_Cterm_ChiA"/>
    <property type="match status" value="1"/>
</dbReference>
<feature type="chain" id="PRO_5026271964" evidence="1">
    <location>
        <begin position="19"/>
        <end position="1599"/>
    </location>
</feature>
<dbReference type="CDD" id="cd06263">
    <property type="entry name" value="MAM"/>
    <property type="match status" value="1"/>
</dbReference>
<name>A0A6I4ITI3_9FLAO</name>
<dbReference type="SUPFAM" id="SSF110296">
    <property type="entry name" value="Oligoxyloglucan reducing end-specific cellobiohydrolase"/>
    <property type="match status" value="3"/>
</dbReference>
<proteinExistence type="predicted"/>
<evidence type="ECO:0000259" key="3">
    <source>
        <dbReference type="PROSITE" id="PS50093"/>
    </source>
</evidence>
<dbReference type="SUPFAM" id="SSF49299">
    <property type="entry name" value="PKD domain"/>
    <property type="match status" value="1"/>
</dbReference>
<dbReference type="InterPro" id="IPR000998">
    <property type="entry name" value="MAM_dom"/>
</dbReference>
<dbReference type="Gene3D" id="2.130.10.10">
    <property type="entry name" value="YVTN repeat-like/Quinoprotein amine dehydrogenase"/>
    <property type="match status" value="4"/>
</dbReference>
<dbReference type="GO" id="GO:0005975">
    <property type="term" value="P:carbohydrate metabolic process"/>
    <property type="evidence" value="ECO:0007669"/>
    <property type="project" value="UniProtKB-ARBA"/>
</dbReference>
<dbReference type="PROSITE" id="PS50093">
    <property type="entry name" value="PKD"/>
    <property type="match status" value="1"/>
</dbReference>